<protein>
    <submittedName>
        <fullName evidence="5">Uncharacterized HTH-type transcriptional regulator yurK</fullName>
    </submittedName>
</protein>
<dbReference type="SUPFAM" id="SSF46785">
    <property type="entry name" value="Winged helix' DNA-binding domain"/>
    <property type="match status" value="1"/>
</dbReference>
<dbReference type="Gene3D" id="3.40.1410.10">
    <property type="entry name" value="Chorismate lyase-like"/>
    <property type="match status" value="1"/>
</dbReference>
<dbReference type="PROSITE" id="PS50949">
    <property type="entry name" value="HTH_GNTR"/>
    <property type="match status" value="1"/>
</dbReference>
<name>A0A2X1UM73_9BURK</name>
<dbReference type="CDD" id="cd07377">
    <property type="entry name" value="WHTH_GntR"/>
    <property type="match status" value="1"/>
</dbReference>
<proteinExistence type="predicted"/>
<dbReference type="Proteomes" id="UP000250242">
    <property type="component" value="Unassembled WGS sequence"/>
</dbReference>
<evidence type="ECO:0000256" key="3">
    <source>
        <dbReference type="ARBA" id="ARBA00023163"/>
    </source>
</evidence>
<dbReference type="SMART" id="SM00345">
    <property type="entry name" value="HTH_GNTR"/>
    <property type="match status" value="1"/>
</dbReference>
<dbReference type="InterPro" id="IPR028978">
    <property type="entry name" value="Chorismate_lyase_/UTRA_dom_sf"/>
</dbReference>
<gene>
    <name evidence="5" type="primary">yurK</name>
    <name evidence="5" type="ORF">NCTC11009_01484</name>
</gene>
<dbReference type="GO" id="GO:0003700">
    <property type="term" value="F:DNA-binding transcription factor activity"/>
    <property type="evidence" value="ECO:0007669"/>
    <property type="project" value="InterPro"/>
</dbReference>
<evidence type="ECO:0000256" key="2">
    <source>
        <dbReference type="ARBA" id="ARBA00023125"/>
    </source>
</evidence>
<evidence type="ECO:0000256" key="1">
    <source>
        <dbReference type="ARBA" id="ARBA00023015"/>
    </source>
</evidence>
<dbReference type="PANTHER" id="PTHR44846:SF1">
    <property type="entry name" value="MANNOSYL-D-GLYCERATE TRANSPORT_METABOLISM SYSTEM REPRESSOR MNGR-RELATED"/>
    <property type="match status" value="1"/>
</dbReference>
<dbReference type="PANTHER" id="PTHR44846">
    <property type="entry name" value="MANNOSYL-D-GLYCERATE TRANSPORT/METABOLISM SYSTEM REPRESSOR MNGR-RELATED"/>
    <property type="match status" value="1"/>
</dbReference>
<dbReference type="Pfam" id="PF00392">
    <property type="entry name" value="GntR"/>
    <property type="match status" value="1"/>
</dbReference>
<dbReference type="InterPro" id="IPR050679">
    <property type="entry name" value="Bact_HTH_transcr_reg"/>
</dbReference>
<dbReference type="Pfam" id="PF07702">
    <property type="entry name" value="UTRA"/>
    <property type="match status" value="1"/>
</dbReference>
<dbReference type="InterPro" id="IPR000524">
    <property type="entry name" value="Tscrpt_reg_HTH_GntR"/>
</dbReference>
<organism evidence="5 6">
    <name type="scientific">Oligella urethralis</name>
    <dbReference type="NCBI Taxonomy" id="90245"/>
    <lineage>
        <taxon>Bacteria</taxon>
        <taxon>Pseudomonadati</taxon>
        <taxon>Pseudomonadota</taxon>
        <taxon>Betaproteobacteria</taxon>
        <taxon>Burkholderiales</taxon>
        <taxon>Alcaligenaceae</taxon>
        <taxon>Oligella</taxon>
    </lineage>
</organism>
<dbReference type="InterPro" id="IPR036388">
    <property type="entry name" value="WH-like_DNA-bd_sf"/>
</dbReference>
<dbReference type="GO" id="GO:0045892">
    <property type="term" value="P:negative regulation of DNA-templated transcription"/>
    <property type="evidence" value="ECO:0007669"/>
    <property type="project" value="TreeGrafter"/>
</dbReference>
<keyword evidence="3" id="KW-0804">Transcription</keyword>
<evidence type="ECO:0000259" key="4">
    <source>
        <dbReference type="PROSITE" id="PS50949"/>
    </source>
</evidence>
<dbReference type="SUPFAM" id="SSF64288">
    <property type="entry name" value="Chorismate lyase-like"/>
    <property type="match status" value="1"/>
</dbReference>
<dbReference type="InterPro" id="IPR011663">
    <property type="entry name" value="UTRA"/>
</dbReference>
<dbReference type="PRINTS" id="PR00035">
    <property type="entry name" value="HTHGNTR"/>
</dbReference>
<accession>A0A2X1UM73</accession>
<dbReference type="EMBL" id="UATH01000001">
    <property type="protein sequence ID" value="SPY08259.1"/>
    <property type="molecule type" value="Genomic_DNA"/>
</dbReference>
<keyword evidence="2" id="KW-0238">DNA-binding</keyword>
<dbReference type="AlphaFoldDB" id="A0A2X1UM73"/>
<keyword evidence="1" id="KW-0805">Transcription regulation</keyword>
<sequence length="309" mass="35270">MSYVLYKIDEWTFFVTNAIIWQQIFLKVMSKLQSNLTSKPPSRKSLRVAAPRGPRTLSSRTAKAVATARQRAAFSPLYKQIKELILESLEAGEWKPGESIPSELELASLYQVSQGTVRKAIDELSAESVLIRRQGKGTFVATHHEDEVRYRFLRLASRHGQEKKEKPVSDFLACDFRKADQLELDLLELPPGSEVVEIDRVMRFDDKPVVFEQIILPADSFRALNLATLQKRLPLYGLFESEFGVSMIRAEEQLYAVAANAKVSELLQVPEGYPLLAINRIAYTYGDKPIEIRKGMYLTKDYFYRNSLN</sequence>
<dbReference type="GO" id="GO:0003677">
    <property type="term" value="F:DNA binding"/>
    <property type="evidence" value="ECO:0007669"/>
    <property type="project" value="UniProtKB-KW"/>
</dbReference>
<evidence type="ECO:0000313" key="6">
    <source>
        <dbReference type="Proteomes" id="UP000250242"/>
    </source>
</evidence>
<reference evidence="5 6" key="1">
    <citation type="submission" date="2018-06" db="EMBL/GenBank/DDBJ databases">
        <authorList>
            <consortium name="Pathogen Informatics"/>
            <person name="Doyle S."/>
        </authorList>
    </citation>
    <scope>NUCLEOTIDE SEQUENCE [LARGE SCALE GENOMIC DNA]</scope>
    <source>
        <strain evidence="5 6">NCTC11009</strain>
    </source>
</reference>
<dbReference type="FunFam" id="1.10.10.10:FF:000079">
    <property type="entry name" value="GntR family transcriptional regulator"/>
    <property type="match status" value="1"/>
</dbReference>
<dbReference type="SMART" id="SM00866">
    <property type="entry name" value="UTRA"/>
    <property type="match status" value="1"/>
</dbReference>
<evidence type="ECO:0000313" key="5">
    <source>
        <dbReference type="EMBL" id="SPY08259.1"/>
    </source>
</evidence>
<dbReference type="InterPro" id="IPR036390">
    <property type="entry name" value="WH_DNA-bd_sf"/>
</dbReference>
<feature type="domain" description="HTH gntR-type" evidence="4">
    <location>
        <begin position="75"/>
        <end position="143"/>
    </location>
</feature>
<dbReference type="Gene3D" id="1.10.10.10">
    <property type="entry name" value="Winged helix-like DNA-binding domain superfamily/Winged helix DNA-binding domain"/>
    <property type="match status" value="1"/>
</dbReference>